<dbReference type="CDD" id="cd10567">
    <property type="entry name" value="SWIB-MDM2_like"/>
    <property type="match status" value="1"/>
</dbReference>
<dbReference type="InterPro" id="IPR036885">
    <property type="entry name" value="SWIB_MDM2_dom_sf"/>
</dbReference>
<evidence type="ECO:0000259" key="2">
    <source>
        <dbReference type="PROSITE" id="PS51925"/>
    </source>
</evidence>
<dbReference type="AlphaFoldDB" id="A0A6P4D720"/>
<reference evidence="4" key="2">
    <citation type="submission" date="2025-08" db="UniProtKB">
        <authorList>
            <consortium name="RefSeq"/>
        </authorList>
    </citation>
    <scope>IDENTIFICATION</scope>
    <source>
        <tissue evidence="4">Whole plant</tissue>
    </source>
</reference>
<evidence type="ECO:0000313" key="4">
    <source>
        <dbReference type="RefSeq" id="XP_015963385.1"/>
    </source>
</evidence>
<dbReference type="GeneID" id="107487278"/>
<feature type="compositionally biased region" description="Low complexity" evidence="1">
    <location>
        <begin position="28"/>
        <end position="42"/>
    </location>
</feature>
<evidence type="ECO:0000256" key="1">
    <source>
        <dbReference type="SAM" id="MobiDB-lite"/>
    </source>
</evidence>
<dbReference type="KEGG" id="adu:107487278"/>
<proteinExistence type="predicted"/>
<dbReference type="RefSeq" id="XP_015963385.1">
    <property type="nucleotide sequence ID" value="XM_016107899.3"/>
</dbReference>
<feature type="region of interest" description="Disordered" evidence="1">
    <location>
        <begin position="28"/>
        <end position="54"/>
    </location>
</feature>
<reference evidence="3" key="1">
    <citation type="journal article" date="2016" name="Nat. Genet.">
        <title>The genome sequences of Arachis duranensis and Arachis ipaensis, the diploid ancestors of cultivated peanut.</title>
        <authorList>
            <person name="Bertioli D.J."/>
            <person name="Cannon S.B."/>
            <person name="Froenicke L."/>
            <person name="Huang G."/>
            <person name="Farmer A.D."/>
            <person name="Cannon E.K."/>
            <person name="Liu X."/>
            <person name="Gao D."/>
            <person name="Clevenger J."/>
            <person name="Dash S."/>
            <person name="Ren L."/>
            <person name="Moretzsohn M.C."/>
            <person name="Shirasawa K."/>
            <person name="Huang W."/>
            <person name="Vidigal B."/>
            <person name="Abernathy B."/>
            <person name="Chu Y."/>
            <person name="Niederhuth C.E."/>
            <person name="Umale P."/>
            <person name="Araujo A.C."/>
            <person name="Kozik A."/>
            <person name="Kim K.D."/>
            <person name="Burow M.D."/>
            <person name="Varshney R.K."/>
            <person name="Wang X."/>
            <person name="Zhang X."/>
            <person name="Barkley N."/>
            <person name="Guimaraes P.M."/>
            <person name="Isobe S."/>
            <person name="Guo B."/>
            <person name="Liao B."/>
            <person name="Stalker H.T."/>
            <person name="Schmitz R.J."/>
            <person name="Scheffler B.E."/>
            <person name="Leal-Bertioli S.C."/>
            <person name="Xun X."/>
            <person name="Jackson S.A."/>
            <person name="Michelmore R."/>
            <person name="Ozias-Akins P."/>
        </authorList>
    </citation>
    <scope>NUCLEOTIDE SEQUENCE [LARGE SCALE GENOMIC DNA]</scope>
    <source>
        <strain evidence="3">cv. V14167</strain>
    </source>
</reference>
<sequence length="136" mass="14698">MKTCHVIPNLSHLYEALKSSDRAGASATAKKAASGGATTATKAAKKAPSRPRNNVGIQKVVPVSSELGSFLGASEVSRTHAVKRVWEYIKLQNLQNPSNKKEIFCDDKLKTIFDGKDKVGFTEIARLLATHFVKSS</sequence>
<dbReference type="SMART" id="SM00151">
    <property type="entry name" value="SWIB"/>
    <property type="match status" value="1"/>
</dbReference>
<dbReference type="Pfam" id="PF02201">
    <property type="entry name" value="SWIB"/>
    <property type="match status" value="1"/>
</dbReference>
<dbReference type="SUPFAM" id="SSF47592">
    <property type="entry name" value="SWIB/MDM2 domain"/>
    <property type="match status" value="1"/>
</dbReference>
<evidence type="ECO:0000313" key="3">
    <source>
        <dbReference type="Proteomes" id="UP000515211"/>
    </source>
</evidence>
<dbReference type="InterPro" id="IPR019835">
    <property type="entry name" value="SWIB_domain"/>
</dbReference>
<dbReference type="InterPro" id="IPR003121">
    <property type="entry name" value="SWIB_MDM2_domain"/>
</dbReference>
<protein>
    <submittedName>
        <fullName evidence="4">Upstream activation factor subunit UAF30</fullName>
    </submittedName>
</protein>
<feature type="domain" description="DM2" evidence="2">
    <location>
        <begin position="56"/>
        <end position="134"/>
    </location>
</feature>
<organism evidence="3 4">
    <name type="scientific">Arachis duranensis</name>
    <name type="common">Wild peanut</name>
    <dbReference type="NCBI Taxonomy" id="130453"/>
    <lineage>
        <taxon>Eukaryota</taxon>
        <taxon>Viridiplantae</taxon>
        <taxon>Streptophyta</taxon>
        <taxon>Embryophyta</taxon>
        <taxon>Tracheophyta</taxon>
        <taxon>Spermatophyta</taxon>
        <taxon>Magnoliopsida</taxon>
        <taxon>eudicotyledons</taxon>
        <taxon>Gunneridae</taxon>
        <taxon>Pentapetalae</taxon>
        <taxon>rosids</taxon>
        <taxon>fabids</taxon>
        <taxon>Fabales</taxon>
        <taxon>Fabaceae</taxon>
        <taxon>Papilionoideae</taxon>
        <taxon>50 kb inversion clade</taxon>
        <taxon>dalbergioids sensu lato</taxon>
        <taxon>Dalbergieae</taxon>
        <taxon>Pterocarpus clade</taxon>
        <taxon>Arachis</taxon>
    </lineage>
</organism>
<dbReference type="Gene3D" id="1.10.245.10">
    <property type="entry name" value="SWIB/MDM2 domain"/>
    <property type="match status" value="1"/>
</dbReference>
<keyword evidence="3" id="KW-1185">Reference proteome</keyword>
<dbReference type="PROSITE" id="PS51925">
    <property type="entry name" value="SWIB_MDM2"/>
    <property type="match status" value="1"/>
</dbReference>
<dbReference type="Proteomes" id="UP000515211">
    <property type="component" value="Chromosome 5"/>
</dbReference>
<name>A0A6P4D720_ARADU</name>
<gene>
    <name evidence="4" type="primary">LOC107487278</name>
</gene>
<accession>A0A6P4D720</accession>
<dbReference type="PANTHER" id="PTHR13844">
    <property type="entry name" value="SWI/SNF-RELATED MATRIX-ASSOCIATED ACTIN-DEPENDENT REGULATOR OF CHROMATIN SUBFAMILY D"/>
    <property type="match status" value="1"/>
</dbReference>
<dbReference type="OrthoDB" id="10251073at2759"/>